<proteinExistence type="inferred from homology"/>
<dbReference type="Pfam" id="PF17767">
    <property type="entry name" value="NAPRTase_N"/>
    <property type="match status" value="1"/>
</dbReference>
<organism evidence="11 12">
    <name type="scientific">Candidatus Harrisonbacteria bacterium RIFCSPHIGHO2_02_FULL_42_16</name>
    <dbReference type="NCBI Taxonomy" id="1798404"/>
    <lineage>
        <taxon>Bacteria</taxon>
        <taxon>Candidatus Harrisoniibacteriota</taxon>
    </lineage>
</organism>
<evidence type="ECO:0000256" key="1">
    <source>
        <dbReference type="ARBA" id="ARBA00004952"/>
    </source>
</evidence>
<dbReference type="HAMAP" id="MF_00570">
    <property type="entry name" value="NAPRTase"/>
    <property type="match status" value="1"/>
</dbReference>
<feature type="domain" description="Nicotinate phosphoribosyltransferase N-terminal" evidence="10">
    <location>
        <begin position="11"/>
        <end position="137"/>
    </location>
</feature>
<evidence type="ECO:0000256" key="8">
    <source>
        <dbReference type="RuleBase" id="RU003838"/>
    </source>
</evidence>
<keyword evidence="5 7" id="KW-0436">Ligase</keyword>
<dbReference type="PIRSF" id="PIRSF000484">
    <property type="entry name" value="NAPRT"/>
    <property type="match status" value="1"/>
</dbReference>
<keyword evidence="11" id="KW-0328">Glycosyltransferase</keyword>
<dbReference type="InterPro" id="IPR041525">
    <property type="entry name" value="N/Namide_PRibTrfase"/>
</dbReference>
<keyword evidence="4 7" id="KW-0597">Phosphoprotein</keyword>
<evidence type="ECO:0000256" key="2">
    <source>
        <dbReference type="ARBA" id="ARBA00010897"/>
    </source>
</evidence>
<evidence type="ECO:0000256" key="7">
    <source>
        <dbReference type="HAMAP-Rule" id="MF_00570"/>
    </source>
</evidence>
<keyword evidence="11" id="KW-0808">Transferase</keyword>
<dbReference type="NCBIfam" id="TIGR01514">
    <property type="entry name" value="NAPRTase"/>
    <property type="match status" value="1"/>
</dbReference>
<dbReference type="NCBIfam" id="NF003704">
    <property type="entry name" value="PRK05321.1"/>
    <property type="match status" value="1"/>
</dbReference>
<dbReference type="Pfam" id="PF04095">
    <property type="entry name" value="NAPRTase"/>
    <property type="match status" value="1"/>
</dbReference>
<comment type="catalytic activity">
    <reaction evidence="7 8">
        <text>5-phospho-alpha-D-ribose 1-diphosphate + nicotinate + ATP + H2O = nicotinate beta-D-ribonucleotide + ADP + phosphate + diphosphate</text>
        <dbReference type="Rhea" id="RHEA:36163"/>
        <dbReference type="ChEBI" id="CHEBI:15377"/>
        <dbReference type="ChEBI" id="CHEBI:30616"/>
        <dbReference type="ChEBI" id="CHEBI:32544"/>
        <dbReference type="ChEBI" id="CHEBI:33019"/>
        <dbReference type="ChEBI" id="CHEBI:43474"/>
        <dbReference type="ChEBI" id="CHEBI:57502"/>
        <dbReference type="ChEBI" id="CHEBI:58017"/>
        <dbReference type="ChEBI" id="CHEBI:456216"/>
        <dbReference type="EC" id="6.3.4.21"/>
    </reaction>
</comment>
<accession>A0A1G1ZH72</accession>
<comment type="function">
    <text evidence="7 8">Catalyzes the synthesis of beta-nicotinate D-ribonucleotide from nicotinate and 5-phospho-D-ribose 1-phosphate at the expense of ATP.</text>
</comment>
<dbReference type="EC" id="6.3.4.21" evidence="3 7"/>
<evidence type="ECO:0000313" key="11">
    <source>
        <dbReference type="EMBL" id="OGY63300.1"/>
    </source>
</evidence>
<gene>
    <name evidence="7" type="primary">pncB</name>
    <name evidence="11" type="ORF">A3B92_03500</name>
</gene>
<comment type="pathway">
    <text evidence="1 7 8">Cofactor biosynthesis; NAD(+) biosynthesis; nicotinate D-ribonucleotide from nicotinate: step 1/1.</text>
</comment>
<evidence type="ECO:0000259" key="10">
    <source>
        <dbReference type="Pfam" id="PF17767"/>
    </source>
</evidence>
<dbReference type="SUPFAM" id="SSF51690">
    <property type="entry name" value="Nicotinate/Quinolinate PRTase C-terminal domain-like"/>
    <property type="match status" value="1"/>
</dbReference>
<evidence type="ECO:0000256" key="3">
    <source>
        <dbReference type="ARBA" id="ARBA00013236"/>
    </source>
</evidence>
<dbReference type="EMBL" id="MHJG01000024">
    <property type="protein sequence ID" value="OGY63300.1"/>
    <property type="molecule type" value="Genomic_DNA"/>
</dbReference>
<feature type="modified residue" description="Phosphohistidine; by autocatalysis" evidence="7">
    <location>
        <position position="229"/>
    </location>
</feature>
<dbReference type="Proteomes" id="UP000177960">
    <property type="component" value="Unassembled WGS sequence"/>
</dbReference>
<dbReference type="InterPro" id="IPR006406">
    <property type="entry name" value="Nic_PRibTrfase"/>
</dbReference>
<dbReference type="STRING" id="1798404.A3B92_03500"/>
<dbReference type="PANTHER" id="PTHR11098">
    <property type="entry name" value="NICOTINATE PHOSPHORIBOSYLTRANSFERASE"/>
    <property type="match status" value="1"/>
</dbReference>
<dbReference type="InterPro" id="IPR040727">
    <property type="entry name" value="NAPRTase_N"/>
</dbReference>
<name>A0A1G1ZH72_9BACT</name>
<keyword evidence="6 7" id="KW-0662">Pyridine nucleotide biosynthesis</keyword>
<feature type="domain" description="Nicotinate/nicotinamide phosphoribosyltransferase" evidence="9">
    <location>
        <begin position="177"/>
        <end position="404"/>
    </location>
</feature>
<dbReference type="GO" id="GO:0034355">
    <property type="term" value="P:NAD+ biosynthetic process via the salvage pathway"/>
    <property type="evidence" value="ECO:0007669"/>
    <property type="project" value="TreeGrafter"/>
</dbReference>
<dbReference type="InterPro" id="IPR036068">
    <property type="entry name" value="Nicotinate_pribotase-like_C"/>
</dbReference>
<dbReference type="InterPro" id="IPR007229">
    <property type="entry name" value="Nic_PRibTrfase-Fam"/>
</dbReference>
<comment type="similarity">
    <text evidence="2 7 8">Belongs to the NAPRTase family.</text>
</comment>
<reference evidence="11 12" key="1">
    <citation type="journal article" date="2016" name="Nat. Commun.">
        <title>Thousands of microbial genomes shed light on interconnected biogeochemical processes in an aquifer system.</title>
        <authorList>
            <person name="Anantharaman K."/>
            <person name="Brown C.T."/>
            <person name="Hug L.A."/>
            <person name="Sharon I."/>
            <person name="Castelle C.J."/>
            <person name="Probst A.J."/>
            <person name="Thomas B.C."/>
            <person name="Singh A."/>
            <person name="Wilkins M.J."/>
            <person name="Karaoz U."/>
            <person name="Brodie E.L."/>
            <person name="Williams K.H."/>
            <person name="Hubbard S.S."/>
            <person name="Banfield J.F."/>
        </authorList>
    </citation>
    <scope>NUCLEOTIDE SEQUENCE [LARGE SCALE GENOMIC DNA]</scope>
</reference>
<dbReference type="AlphaFoldDB" id="A0A1G1ZH72"/>
<evidence type="ECO:0000256" key="6">
    <source>
        <dbReference type="ARBA" id="ARBA00022642"/>
    </source>
</evidence>
<dbReference type="SUPFAM" id="SSF54675">
    <property type="entry name" value="Nicotinate/Quinolinate PRTase N-terminal domain-like"/>
    <property type="match status" value="1"/>
</dbReference>
<dbReference type="PANTHER" id="PTHR11098:SF1">
    <property type="entry name" value="NICOTINATE PHOSPHORIBOSYLTRANSFERASE"/>
    <property type="match status" value="1"/>
</dbReference>
<dbReference type="Gene3D" id="3.20.140.10">
    <property type="entry name" value="nicotinate phosphoribosyltransferase"/>
    <property type="match status" value="1"/>
</dbReference>
<evidence type="ECO:0000313" key="12">
    <source>
        <dbReference type="Proteomes" id="UP000177960"/>
    </source>
</evidence>
<evidence type="ECO:0000259" key="9">
    <source>
        <dbReference type="Pfam" id="PF04095"/>
    </source>
</evidence>
<comment type="PTM">
    <text evidence="7 8">Transiently phosphorylated on a His residue during the reaction cycle. Phosphorylation strongly increases the affinity for substrates and increases the rate of nicotinate D-ribonucleotide production. Dephosphorylation regenerates the low-affinity form of the enzyme, leading to product release.</text>
</comment>
<dbReference type="GO" id="GO:0004516">
    <property type="term" value="F:nicotinate phosphoribosyltransferase activity"/>
    <property type="evidence" value="ECO:0007669"/>
    <property type="project" value="UniProtKB-UniRule"/>
</dbReference>
<dbReference type="GO" id="GO:0005829">
    <property type="term" value="C:cytosol"/>
    <property type="evidence" value="ECO:0007669"/>
    <property type="project" value="TreeGrafter"/>
</dbReference>
<protein>
    <recommendedName>
        <fullName evidence="3 7">Nicotinate phosphoribosyltransferase</fullName>
        <shortName evidence="7">NAPRTase</shortName>
        <ecNumber evidence="3 7">6.3.4.21</ecNumber>
    </recommendedName>
</protein>
<dbReference type="GO" id="GO:0016757">
    <property type="term" value="F:glycosyltransferase activity"/>
    <property type="evidence" value="ECO:0007669"/>
    <property type="project" value="UniProtKB-KW"/>
</dbReference>
<sequence length="414" mass="48408">MADEPIIRSLLDTDEYIFPMAYIAWKYYRDVPVRYAFKNRTVKVVLPEFIDENELRAELNYVCSLHFTPDELLYRRKNPHIPKNLSSDDIFFNFLGQLRLSPLEIVNEGSFYRIEVPGSTKWPEGIFWEIFILSIVSELYFRGLIRKRDFSLSLLQKEGERRLREKIAILKRNPRVKIIEFATRRRAFREWQERVAELLLEEVPNQLLGISNVGLARKFGIRSIGTFAHQMYMVLSGVYHGNDQEIQKSHNKVLQLWWQEYGEPLSIALTDTYGTDFFFRDFTDEQARSWRGLRQDSGDPLVFGERAIEFYTKKEIDPKTKTIVFSDGLDIKTILELQDHFQDKINIVFGWGTNLTNDLGLDPLSLVVKPVEACGHGLVKLSDNFSKAIGNPENIERFKKIFGYTGTFDEPCRY</sequence>
<comment type="caution">
    <text evidence="11">The sequence shown here is derived from an EMBL/GenBank/DDBJ whole genome shotgun (WGS) entry which is preliminary data.</text>
</comment>
<evidence type="ECO:0000256" key="5">
    <source>
        <dbReference type="ARBA" id="ARBA00022598"/>
    </source>
</evidence>
<evidence type="ECO:0000256" key="4">
    <source>
        <dbReference type="ARBA" id="ARBA00022553"/>
    </source>
</evidence>
<dbReference type="UniPathway" id="UPA00253">
    <property type="reaction ID" value="UER00457"/>
</dbReference>